<evidence type="ECO:0000313" key="3">
    <source>
        <dbReference type="Proteomes" id="UP000595823"/>
    </source>
</evidence>
<reference evidence="2 3" key="1">
    <citation type="submission" date="2020-06" db="EMBL/GenBank/DDBJ databases">
        <title>Genomic analysis of Salicibibacter sp. NKC5-3.</title>
        <authorList>
            <person name="Oh Y.J."/>
        </authorList>
    </citation>
    <scope>NUCLEOTIDE SEQUENCE [LARGE SCALE GENOMIC DNA]</scope>
    <source>
        <strain evidence="2 3">NKC5-3</strain>
    </source>
</reference>
<dbReference type="Pfam" id="PF10134">
    <property type="entry name" value="RPA"/>
    <property type="match status" value="1"/>
</dbReference>
<gene>
    <name evidence="2" type="ORF">HUG15_20705</name>
</gene>
<feature type="coiled-coil region" evidence="1">
    <location>
        <begin position="46"/>
        <end position="94"/>
    </location>
</feature>
<keyword evidence="3" id="KW-1185">Reference proteome</keyword>
<keyword evidence="1" id="KW-0175">Coiled coil</keyword>
<dbReference type="Proteomes" id="UP000595823">
    <property type="component" value="Chromosome"/>
</dbReference>
<dbReference type="AlphaFoldDB" id="A0A7T6Z698"/>
<organism evidence="2 3">
    <name type="scientific">Salicibibacter cibarius</name>
    <dbReference type="NCBI Taxonomy" id="2743000"/>
    <lineage>
        <taxon>Bacteria</taxon>
        <taxon>Bacillati</taxon>
        <taxon>Bacillota</taxon>
        <taxon>Bacilli</taxon>
        <taxon>Bacillales</taxon>
        <taxon>Bacillaceae</taxon>
        <taxon>Salicibibacter</taxon>
    </lineage>
</organism>
<sequence length="383" mass="44994">MYKKAETILEKYDIKLVEKKRFLTKRYTNKQVIESEIDQEIELISKELLNVRMQDLERILYNLKQELSELLKENDKFIDEIELIEVQLKLLERTISNKQIYHKYYTHLVDRNIISHGFFSTSSPNKENIVRTTDGSIEFTRSGLKKLHYRNNKGAVLTTYDTRILIGLFKQWEIKGKNPTFTVKFNEIIKAMNRDLNGGEYMAIGKSIDKISSTSIVMEKYSSPNNPKKRTSIFNPIQSTLGYPENNCRKITFSDYLQNSLIAGNYITISMSLFNDLKLSTSKTLYINVIKMFSENTTIAEINPFIEHLGLHSYSSYKALQSIKKACQELIDFDVLKSYTIEKRNRTPYKIHFFPSEWVQKMAIKENKRLLPLFKCDKKRYII</sequence>
<accession>A0A7T6Z698</accession>
<evidence type="ECO:0000256" key="1">
    <source>
        <dbReference type="SAM" id="Coils"/>
    </source>
</evidence>
<dbReference type="RefSeq" id="WP_200125411.1">
    <property type="nucleotide sequence ID" value="NZ_CP054705.1"/>
</dbReference>
<proteinExistence type="predicted"/>
<protein>
    <submittedName>
        <fullName evidence="2">Replication initiator protein A</fullName>
    </submittedName>
</protein>
<dbReference type="EMBL" id="CP054705">
    <property type="protein sequence ID" value="QQK77760.1"/>
    <property type="molecule type" value="Genomic_DNA"/>
</dbReference>
<dbReference type="InterPro" id="IPR018777">
    <property type="entry name" value="Replication_initiator_prot_A"/>
</dbReference>
<name>A0A7T6Z698_9BACI</name>
<evidence type="ECO:0000313" key="2">
    <source>
        <dbReference type="EMBL" id="QQK77760.1"/>
    </source>
</evidence>
<dbReference type="KEGG" id="scia:HUG15_20705"/>